<dbReference type="GO" id="GO:0050660">
    <property type="term" value="F:flavin adenine dinucleotide binding"/>
    <property type="evidence" value="ECO:0007669"/>
    <property type="project" value="InterPro"/>
</dbReference>
<dbReference type="AlphaFoldDB" id="A0AAW8ENK5"/>
<keyword evidence="1" id="KW-0285">Flavoprotein</keyword>
<dbReference type="InterPro" id="IPR016164">
    <property type="entry name" value="FAD-linked_Oxase-like_C"/>
</dbReference>
<evidence type="ECO:0000259" key="3">
    <source>
        <dbReference type="Pfam" id="PF02913"/>
    </source>
</evidence>
<dbReference type="SUPFAM" id="SSF55103">
    <property type="entry name" value="FAD-linked oxidases, C-terminal domain"/>
    <property type="match status" value="1"/>
</dbReference>
<protein>
    <submittedName>
        <fullName evidence="4">FAD/FMN-containing dehydrogenase</fullName>
    </submittedName>
</protein>
<evidence type="ECO:0000313" key="4">
    <source>
        <dbReference type="EMBL" id="MDP9974731.1"/>
    </source>
</evidence>
<dbReference type="EMBL" id="JAUSRV010000019">
    <property type="protein sequence ID" value="MDP9974731.1"/>
    <property type="molecule type" value="Genomic_DNA"/>
</dbReference>
<dbReference type="GO" id="GO:0003824">
    <property type="term" value="F:catalytic activity"/>
    <property type="evidence" value="ECO:0007669"/>
    <property type="project" value="InterPro"/>
</dbReference>
<dbReference type="Pfam" id="PF02913">
    <property type="entry name" value="FAD-oxidase_C"/>
    <property type="match status" value="1"/>
</dbReference>
<evidence type="ECO:0000256" key="1">
    <source>
        <dbReference type="ARBA" id="ARBA00022630"/>
    </source>
</evidence>
<keyword evidence="2" id="KW-0274">FAD</keyword>
<dbReference type="InterPro" id="IPR004113">
    <property type="entry name" value="FAD-bd_oxidored_4_C"/>
</dbReference>
<evidence type="ECO:0000313" key="5">
    <source>
        <dbReference type="Proteomes" id="UP001224845"/>
    </source>
</evidence>
<reference evidence="4" key="1">
    <citation type="submission" date="2023-07" db="EMBL/GenBank/DDBJ databases">
        <title>Sorghum-associated microbial communities from plants grown in Nebraska, USA.</title>
        <authorList>
            <person name="Schachtman D."/>
        </authorList>
    </citation>
    <scope>NUCLEOTIDE SEQUENCE</scope>
    <source>
        <strain evidence="4">DS3315</strain>
    </source>
</reference>
<dbReference type="Proteomes" id="UP001224845">
    <property type="component" value="Unassembled WGS sequence"/>
</dbReference>
<accession>A0AAW8ENK5</accession>
<proteinExistence type="predicted"/>
<evidence type="ECO:0000256" key="2">
    <source>
        <dbReference type="ARBA" id="ARBA00022827"/>
    </source>
</evidence>
<gene>
    <name evidence="4" type="ORF">J2W39_006001</name>
</gene>
<name>A0AAW8ENK5_VARPD</name>
<comment type="caution">
    <text evidence="4">The sequence shown here is derived from an EMBL/GenBank/DDBJ whole genome shotgun (WGS) entry which is preliminary data.</text>
</comment>
<organism evidence="4 5">
    <name type="scientific">Variovorax paradoxus</name>
    <dbReference type="NCBI Taxonomy" id="34073"/>
    <lineage>
        <taxon>Bacteria</taxon>
        <taxon>Pseudomonadati</taxon>
        <taxon>Pseudomonadota</taxon>
        <taxon>Betaproteobacteria</taxon>
        <taxon>Burkholderiales</taxon>
        <taxon>Comamonadaceae</taxon>
        <taxon>Variovorax</taxon>
    </lineage>
</organism>
<feature type="domain" description="FAD-binding oxidoreductase/transferase type 4 C-terminal" evidence="3">
    <location>
        <begin position="1"/>
        <end position="36"/>
    </location>
</feature>
<sequence length="38" mass="4167">MSHHHGVGLLREPYMADSLGSAFAVLQAIMRTLDPRTS</sequence>